<sequence length="70" mass="7954">MLKRYLLSNYKMLLSSCIKFLILLFIVAFIFSRFSSDSVGSIALIIGTTALIILITTEITDYIKSKRQSE</sequence>
<feature type="transmembrane region" description="Helical" evidence="1">
    <location>
        <begin position="38"/>
        <end position="57"/>
    </location>
</feature>
<feature type="transmembrane region" description="Helical" evidence="1">
    <location>
        <begin position="12"/>
        <end position="32"/>
    </location>
</feature>
<dbReference type="HOGENOM" id="CLU_2748846_0_0_9"/>
<proteinExistence type="predicted"/>
<reference evidence="2 3" key="1">
    <citation type="submission" date="2011-01" db="EMBL/GenBank/DDBJ databases">
        <title>Whole genome sequence of Amphibacillus xylinus NBRC 15112.</title>
        <authorList>
            <person name="Nakazawa H."/>
            <person name="Katano Y."/>
            <person name="Nakamura S."/>
            <person name="Sasagawa M."/>
            <person name="Fukada J."/>
            <person name="Arai T."/>
            <person name="Sasakura N."/>
            <person name="Mochizuki D."/>
            <person name="Hosoyama A."/>
            <person name="Harada K."/>
            <person name="Horikawa H."/>
            <person name="Kato Y."/>
            <person name="Harada T."/>
            <person name="Sasaki K."/>
            <person name="Sekiguchi M."/>
            <person name="Hodoyama M."/>
            <person name="Nishiko R."/>
            <person name="Narita H."/>
            <person name="Hanamaki A."/>
            <person name="Hata C."/>
            <person name="Konno Y."/>
            <person name="Niimura Y."/>
            <person name="Yamazaki S."/>
            <person name="Fujita N."/>
        </authorList>
    </citation>
    <scope>NUCLEOTIDE SEQUENCE [LARGE SCALE GENOMIC DNA]</scope>
    <source>
        <strain evidence="3">ATCC 51415 / DSM 6626 / JCM 7361 / LMG 17667 / NBRC 15112 / Ep01</strain>
    </source>
</reference>
<keyword evidence="1" id="KW-0812">Transmembrane</keyword>
<dbReference type="KEGG" id="axl:AXY_07480"/>
<dbReference type="AlphaFoldDB" id="K0IWM0"/>
<gene>
    <name evidence="2" type="ordered locus">AXY_07480</name>
</gene>
<dbReference type="EMBL" id="AP012050">
    <property type="protein sequence ID" value="BAM46880.1"/>
    <property type="molecule type" value="Genomic_DNA"/>
</dbReference>
<dbReference type="Proteomes" id="UP000006294">
    <property type="component" value="Chromosome"/>
</dbReference>
<evidence type="ECO:0000256" key="1">
    <source>
        <dbReference type="SAM" id="Phobius"/>
    </source>
</evidence>
<keyword evidence="3" id="KW-1185">Reference proteome</keyword>
<keyword evidence="1" id="KW-1133">Transmembrane helix</keyword>
<name>K0IWM0_AMPXN</name>
<evidence type="ECO:0000313" key="3">
    <source>
        <dbReference type="Proteomes" id="UP000006294"/>
    </source>
</evidence>
<organism evidence="2 3">
    <name type="scientific">Amphibacillus xylanus (strain ATCC 51415 / DSM 6626 / JCM 7361 / LMG 17667 / NBRC 15112 / Ep01)</name>
    <dbReference type="NCBI Taxonomy" id="698758"/>
    <lineage>
        <taxon>Bacteria</taxon>
        <taxon>Bacillati</taxon>
        <taxon>Bacillota</taxon>
        <taxon>Bacilli</taxon>
        <taxon>Bacillales</taxon>
        <taxon>Bacillaceae</taxon>
        <taxon>Amphibacillus</taxon>
    </lineage>
</organism>
<protein>
    <submittedName>
        <fullName evidence="2">Uncharacterized protein</fullName>
    </submittedName>
</protein>
<keyword evidence="1" id="KW-0472">Membrane</keyword>
<evidence type="ECO:0000313" key="2">
    <source>
        <dbReference type="EMBL" id="BAM46880.1"/>
    </source>
</evidence>
<accession>K0IWM0</accession>
<dbReference type="STRING" id="698758.AXY_07480"/>